<dbReference type="KEGG" id="ifl:C1H71_04960"/>
<keyword evidence="2" id="KW-1185">Reference proteome</keyword>
<dbReference type="AlphaFoldDB" id="A0A7G3G7F8"/>
<sequence>MHLLVAPKIKNGRRFPQNQKLQEIQQCNQSNCKVVIARWNMASRQSNKARTDADQYIDEVKTLIGID</sequence>
<name>A0A7G3G7F8_9NEIS</name>
<proteinExistence type="predicted"/>
<organism evidence="1 2">
    <name type="scientific">Iodobacter fluviatilis</name>
    <dbReference type="NCBI Taxonomy" id="537"/>
    <lineage>
        <taxon>Bacteria</taxon>
        <taxon>Pseudomonadati</taxon>
        <taxon>Pseudomonadota</taxon>
        <taxon>Betaproteobacteria</taxon>
        <taxon>Neisseriales</taxon>
        <taxon>Chitinibacteraceae</taxon>
        <taxon>Iodobacter</taxon>
    </lineage>
</organism>
<evidence type="ECO:0000313" key="1">
    <source>
        <dbReference type="EMBL" id="QBC42963.1"/>
    </source>
</evidence>
<evidence type="ECO:0000313" key="2">
    <source>
        <dbReference type="Proteomes" id="UP000515917"/>
    </source>
</evidence>
<reference evidence="1 2" key="1">
    <citation type="submission" date="2018-01" db="EMBL/GenBank/DDBJ databases">
        <title>Genome sequence of Iodobacter sp. strain PCH194 isolated from Indian Trans-Himalaya.</title>
        <authorList>
            <person name="Kumar V."/>
            <person name="Thakur V."/>
            <person name="Kumar S."/>
            <person name="Singh D."/>
        </authorList>
    </citation>
    <scope>NUCLEOTIDE SEQUENCE [LARGE SCALE GENOMIC DNA]</scope>
    <source>
        <strain evidence="1 2">PCH194</strain>
    </source>
</reference>
<gene>
    <name evidence="1" type="ORF">C1H71_04960</name>
</gene>
<dbReference type="EMBL" id="CP025781">
    <property type="protein sequence ID" value="QBC42963.1"/>
    <property type="molecule type" value="Genomic_DNA"/>
</dbReference>
<dbReference type="Proteomes" id="UP000515917">
    <property type="component" value="Chromosome"/>
</dbReference>
<protein>
    <submittedName>
        <fullName evidence="1">Uncharacterized protein</fullName>
    </submittedName>
</protein>
<accession>A0A7G3G7F8</accession>